<reference evidence="9" key="1">
    <citation type="journal article" date="2013" name="Science">
        <title>The Amborella genome and the evolution of flowering plants.</title>
        <authorList>
            <consortium name="Amborella Genome Project"/>
        </authorList>
    </citation>
    <scope>NUCLEOTIDE SEQUENCE [LARGE SCALE GENOMIC DNA]</scope>
</reference>
<dbReference type="STRING" id="13333.U5D4X9"/>
<comment type="similarity">
    <text evidence="2">Belongs to the NADH:flavin oxidoreductase/NADH oxidase family.</text>
</comment>
<keyword evidence="5" id="KW-0521">NADP</keyword>
<evidence type="ECO:0000313" key="9">
    <source>
        <dbReference type="Proteomes" id="UP000017836"/>
    </source>
</evidence>
<evidence type="ECO:0000313" key="8">
    <source>
        <dbReference type="EMBL" id="ERN15413.1"/>
    </source>
</evidence>
<evidence type="ECO:0000256" key="3">
    <source>
        <dbReference type="ARBA" id="ARBA00022630"/>
    </source>
</evidence>
<keyword evidence="9" id="KW-1185">Reference proteome</keyword>
<dbReference type="eggNOG" id="KOG0134">
    <property type="taxonomic scope" value="Eukaryota"/>
</dbReference>
<dbReference type="HOGENOM" id="CLU_012153_0_2_1"/>
<dbReference type="CDD" id="cd02933">
    <property type="entry name" value="OYE_like_FMN"/>
    <property type="match status" value="1"/>
</dbReference>
<evidence type="ECO:0000256" key="1">
    <source>
        <dbReference type="ARBA" id="ARBA00001917"/>
    </source>
</evidence>
<evidence type="ECO:0000256" key="4">
    <source>
        <dbReference type="ARBA" id="ARBA00022643"/>
    </source>
</evidence>
<dbReference type="SUPFAM" id="SSF51395">
    <property type="entry name" value="FMN-linked oxidoreductases"/>
    <property type="match status" value="1"/>
</dbReference>
<dbReference type="KEGG" id="atr:18443702"/>
<evidence type="ECO:0000256" key="6">
    <source>
        <dbReference type="ARBA" id="ARBA00023002"/>
    </source>
</evidence>
<feature type="domain" description="NADH:flavin oxidoreductase/NADH oxidase N-terminal" evidence="7">
    <location>
        <begin position="18"/>
        <end position="356"/>
    </location>
</feature>
<name>U5D4X9_AMBTC</name>
<evidence type="ECO:0000259" key="7">
    <source>
        <dbReference type="Pfam" id="PF00724"/>
    </source>
</evidence>
<dbReference type="GO" id="GO:0010181">
    <property type="term" value="F:FMN binding"/>
    <property type="evidence" value="ECO:0007669"/>
    <property type="project" value="InterPro"/>
</dbReference>
<evidence type="ECO:0000256" key="2">
    <source>
        <dbReference type="ARBA" id="ARBA00005979"/>
    </source>
</evidence>
<dbReference type="Gramene" id="ERN15413">
    <property type="protein sequence ID" value="ERN15413"/>
    <property type="gene ID" value="AMTR_s00036p00209710"/>
</dbReference>
<dbReference type="EMBL" id="KI392503">
    <property type="protein sequence ID" value="ERN15413.1"/>
    <property type="molecule type" value="Genomic_DNA"/>
</dbReference>
<dbReference type="PANTHER" id="PTHR22893:SF112">
    <property type="entry name" value="12-OXOPHYTODIENOATE REDUCTASE 3"/>
    <property type="match status" value="1"/>
</dbReference>
<dbReference type="Proteomes" id="UP000017836">
    <property type="component" value="Unassembled WGS sequence"/>
</dbReference>
<dbReference type="GO" id="GO:0016628">
    <property type="term" value="F:oxidoreductase activity, acting on the CH-CH group of donors, NAD or NADP as acceptor"/>
    <property type="evidence" value="ECO:0007669"/>
    <property type="project" value="UniProtKB-ARBA"/>
</dbReference>
<comment type="cofactor">
    <cofactor evidence="1">
        <name>FMN</name>
        <dbReference type="ChEBI" id="CHEBI:58210"/>
    </cofactor>
</comment>
<gene>
    <name evidence="8" type="ORF">AMTR_s00036p00209710</name>
</gene>
<accession>U5D4X9</accession>
<dbReference type="OMA" id="INDRNDQ"/>
<dbReference type="OrthoDB" id="1663137at2759"/>
<sequence length="404" mass="44714">MENEKTELPIGDHEESHLLSPFTFGRGFKLSHRVVLAPVTRCRALNNVPQEAHTIFYFQRATQGGFLISEAVAVSPQGIGFPNSPGIYTEEQVEAWRRVVDAVHEKGAIFFCQLWHVGRASHGVYQPEGKLPISSTSQPVPAPWSILMPDGPSGPYSTPRALETHEIPDIVDQFRSAARNAMRAGFDGIEIHSAHGYLIDQFLKDGINDRNDQYGGSVANRCRFALEILSAIADEVGSDRLAIRLSPIIDHLGAEDSNPIDLAQFLVDQLNRKFNPGLAYLHVTEPRFTRHGLKGDVETEKAERNVCSLMREGFKGPFMSSGGFVQETGEAALRSGKADLIAFGRLFISNPDLPARFVGEARLTKYDRSKFYTSDQVVGYTDYPCMTSPRQALFPSFSSEINGQ</sequence>
<dbReference type="Pfam" id="PF00724">
    <property type="entry name" value="Oxidored_FMN"/>
    <property type="match status" value="1"/>
</dbReference>
<dbReference type="AlphaFoldDB" id="U5D4X9"/>
<keyword evidence="3" id="KW-0285">Flavoprotein</keyword>
<evidence type="ECO:0000256" key="5">
    <source>
        <dbReference type="ARBA" id="ARBA00022857"/>
    </source>
</evidence>
<dbReference type="InterPro" id="IPR045247">
    <property type="entry name" value="Oye-like"/>
</dbReference>
<dbReference type="InterPro" id="IPR001155">
    <property type="entry name" value="OxRdtase_FMN_N"/>
</dbReference>
<dbReference type="FunFam" id="3.20.20.70:FF:000059">
    <property type="entry name" value="N-ethylmaleimide reductase, FMN-linked"/>
    <property type="match status" value="1"/>
</dbReference>
<dbReference type="PANTHER" id="PTHR22893">
    <property type="entry name" value="NADH OXIDOREDUCTASE-RELATED"/>
    <property type="match status" value="1"/>
</dbReference>
<dbReference type="GO" id="GO:0016491">
    <property type="term" value="F:oxidoreductase activity"/>
    <property type="evidence" value="ECO:0000318"/>
    <property type="project" value="GO_Central"/>
</dbReference>
<dbReference type="Gene3D" id="3.20.20.70">
    <property type="entry name" value="Aldolase class I"/>
    <property type="match status" value="1"/>
</dbReference>
<organism evidence="8 9">
    <name type="scientific">Amborella trichopoda</name>
    <dbReference type="NCBI Taxonomy" id="13333"/>
    <lineage>
        <taxon>Eukaryota</taxon>
        <taxon>Viridiplantae</taxon>
        <taxon>Streptophyta</taxon>
        <taxon>Embryophyta</taxon>
        <taxon>Tracheophyta</taxon>
        <taxon>Spermatophyta</taxon>
        <taxon>Magnoliopsida</taxon>
        <taxon>Amborellales</taxon>
        <taxon>Amborellaceae</taxon>
        <taxon>Amborella</taxon>
    </lineage>
</organism>
<dbReference type="InterPro" id="IPR013785">
    <property type="entry name" value="Aldolase_TIM"/>
</dbReference>
<dbReference type="GO" id="GO:0005829">
    <property type="term" value="C:cytosol"/>
    <property type="evidence" value="ECO:0007669"/>
    <property type="project" value="UniProtKB-ARBA"/>
</dbReference>
<protein>
    <recommendedName>
        <fullName evidence="7">NADH:flavin oxidoreductase/NADH oxidase N-terminal domain-containing protein</fullName>
    </recommendedName>
</protein>
<keyword evidence="6" id="KW-0560">Oxidoreductase</keyword>
<keyword evidence="4" id="KW-0288">FMN</keyword>
<proteinExistence type="inferred from homology"/>